<accession>A0ABV4FIN3</accession>
<proteinExistence type="predicted"/>
<reference evidence="1 2" key="1">
    <citation type="submission" date="2024-07" db="EMBL/GenBank/DDBJ databases">
        <title>Genomic Encyclopedia of Type Strains, Phase V (KMG-V): Genome sequencing to study the core and pangenomes of soil and plant-associated prokaryotes.</title>
        <authorList>
            <person name="Whitman W."/>
        </authorList>
    </citation>
    <scope>NUCLEOTIDE SEQUENCE [LARGE SCALE GENOMIC DNA]</scope>
    <source>
        <strain evidence="1 2">USDA 152</strain>
    </source>
</reference>
<evidence type="ECO:0000313" key="1">
    <source>
        <dbReference type="EMBL" id="MEY9451435.1"/>
    </source>
</evidence>
<sequence>MDSYVDLGVQAGGLLREIFEVKSRCERQSLYTEIG</sequence>
<organism evidence="1 2">
    <name type="scientific">Bradyrhizobium ottawaense</name>
    <dbReference type="NCBI Taxonomy" id="931866"/>
    <lineage>
        <taxon>Bacteria</taxon>
        <taxon>Pseudomonadati</taxon>
        <taxon>Pseudomonadota</taxon>
        <taxon>Alphaproteobacteria</taxon>
        <taxon>Hyphomicrobiales</taxon>
        <taxon>Nitrobacteraceae</taxon>
        <taxon>Bradyrhizobium</taxon>
    </lineage>
</organism>
<gene>
    <name evidence="1" type="ORF">ABIG07_000383</name>
</gene>
<protein>
    <submittedName>
        <fullName evidence="1">Uncharacterized protein</fullName>
    </submittedName>
</protein>
<keyword evidence="2" id="KW-1185">Reference proteome</keyword>
<dbReference type="Proteomes" id="UP001565369">
    <property type="component" value="Unassembled WGS sequence"/>
</dbReference>
<name>A0ABV4FIN3_9BRAD</name>
<evidence type="ECO:0000313" key="2">
    <source>
        <dbReference type="Proteomes" id="UP001565369"/>
    </source>
</evidence>
<dbReference type="EMBL" id="JBGBZJ010000002">
    <property type="protein sequence ID" value="MEY9451435.1"/>
    <property type="molecule type" value="Genomic_DNA"/>
</dbReference>
<comment type="caution">
    <text evidence="1">The sequence shown here is derived from an EMBL/GenBank/DDBJ whole genome shotgun (WGS) entry which is preliminary data.</text>
</comment>